<evidence type="ECO:0000256" key="1">
    <source>
        <dbReference type="SAM" id="MobiDB-lite"/>
    </source>
</evidence>
<comment type="caution">
    <text evidence="3">The sequence shown here is derived from an EMBL/GenBank/DDBJ whole genome shotgun (WGS) entry which is preliminary data.</text>
</comment>
<dbReference type="PANTHER" id="PTHR43433">
    <property type="entry name" value="HYDROLASE, ALPHA/BETA FOLD FAMILY PROTEIN"/>
    <property type="match status" value="1"/>
</dbReference>
<sequence>MPSEQKQLPTIAETLEHPAYPGTVWGLEPHRKGRLAVGEGRGGPFDIAWEVHGDGPIKIIFIMGLAGLKTAWQRQTKHFGHDQSSYSVLILDNRGMGESSLPMMRYTTSSMALDCIEVLSHLDWIPTDWTSSPPASRSVHLVGISLGGMIAQEIAYRIPAYLSSLTLLCTAASVENTKGWLEFIRDRAGMVIPKSMEQSIEDTARKLFPESWLHAPDDTPLPSPTSTPRCAPAPGGGEYVRFDNNFQRFQAQELTKKLDPVLFSTPGFLLQLGAAALHHKSAAQLAELGDGIGRERVMVMHGTADKMIDPVLGERLVQGLRPGRAEIVPGMGHAPLMEMPVWLNSVLEEHVTTCERMERGSVV</sequence>
<dbReference type="Proteomes" id="UP001187682">
    <property type="component" value="Unassembled WGS sequence"/>
</dbReference>
<keyword evidence="3" id="KW-0378">Hydrolase</keyword>
<evidence type="ECO:0000313" key="4">
    <source>
        <dbReference type="Proteomes" id="UP001187682"/>
    </source>
</evidence>
<dbReference type="GO" id="GO:0016787">
    <property type="term" value="F:hydrolase activity"/>
    <property type="evidence" value="ECO:0007669"/>
    <property type="project" value="UniProtKB-KW"/>
</dbReference>
<dbReference type="Pfam" id="PF12697">
    <property type="entry name" value="Abhydrolase_6"/>
    <property type="match status" value="1"/>
</dbReference>
<dbReference type="Gene3D" id="3.40.50.1820">
    <property type="entry name" value="alpha/beta hydrolase"/>
    <property type="match status" value="1"/>
</dbReference>
<protein>
    <submittedName>
        <fullName evidence="3">Related to alpha/beta hydrolase</fullName>
    </submittedName>
</protein>
<gene>
    <name evidence="3" type="ORF">DNG_04760</name>
</gene>
<reference evidence="3" key="1">
    <citation type="submission" date="2018-03" db="EMBL/GenBank/DDBJ databases">
        <authorList>
            <person name="Guldener U."/>
        </authorList>
    </citation>
    <scope>NUCLEOTIDE SEQUENCE</scope>
</reference>
<keyword evidence="4" id="KW-1185">Reference proteome</keyword>
<dbReference type="PANTHER" id="PTHR43433:SF5">
    <property type="entry name" value="AB HYDROLASE-1 DOMAIN-CONTAINING PROTEIN"/>
    <property type="match status" value="1"/>
</dbReference>
<feature type="domain" description="AB hydrolase-1" evidence="2">
    <location>
        <begin position="66"/>
        <end position="343"/>
    </location>
</feature>
<dbReference type="EMBL" id="ONZQ02000006">
    <property type="protein sequence ID" value="SPO02087.1"/>
    <property type="molecule type" value="Genomic_DNA"/>
</dbReference>
<evidence type="ECO:0000259" key="2">
    <source>
        <dbReference type="Pfam" id="PF12697"/>
    </source>
</evidence>
<dbReference type="InterPro" id="IPR050471">
    <property type="entry name" value="AB_hydrolase"/>
</dbReference>
<organism evidence="3 4">
    <name type="scientific">Cephalotrichum gorgonifer</name>
    <dbReference type="NCBI Taxonomy" id="2041049"/>
    <lineage>
        <taxon>Eukaryota</taxon>
        <taxon>Fungi</taxon>
        <taxon>Dikarya</taxon>
        <taxon>Ascomycota</taxon>
        <taxon>Pezizomycotina</taxon>
        <taxon>Sordariomycetes</taxon>
        <taxon>Hypocreomycetidae</taxon>
        <taxon>Microascales</taxon>
        <taxon>Microascaceae</taxon>
        <taxon>Cephalotrichum</taxon>
    </lineage>
</organism>
<accession>A0AAE8SVM3</accession>
<dbReference type="SUPFAM" id="SSF53474">
    <property type="entry name" value="alpha/beta-Hydrolases"/>
    <property type="match status" value="1"/>
</dbReference>
<dbReference type="AlphaFoldDB" id="A0AAE8SVM3"/>
<feature type="region of interest" description="Disordered" evidence="1">
    <location>
        <begin position="215"/>
        <end position="234"/>
    </location>
</feature>
<proteinExistence type="predicted"/>
<dbReference type="InterPro" id="IPR029058">
    <property type="entry name" value="AB_hydrolase_fold"/>
</dbReference>
<dbReference type="InterPro" id="IPR000073">
    <property type="entry name" value="AB_hydrolase_1"/>
</dbReference>
<evidence type="ECO:0000313" key="3">
    <source>
        <dbReference type="EMBL" id="SPO02087.1"/>
    </source>
</evidence>
<name>A0AAE8SVM3_9PEZI</name>